<evidence type="ECO:0000256" key="1">
    <source>
        <dbReference type="ARBA" id="ARBA00004459"/>
    </source>
</evidence>
<protein>
    <submittedName>
        <fullName evidence="7">PAL cross-reacting lipoprotein</fullName>
    </submittedName>
</protein>
<gene>
    <name evidence="7" type="primary">pcp</name>
    <name evidence="7" type="ORF">NCTC10283_01530</name>
</gene>
<keyword evidence="4" id="KW-0564">Palmitate</keyword>
<sequence>MKKQVILTALIAAFAVTGCANKSVYSGNVYTGSQAKEARGISYGTIVSVREVQIQAPSSGVIGTTAGGAIGGIAGSSMGGGRGSDLLGVLVGTVGAVVGNKIEQGLSKVTSLEMVIRKDDGSEIVVVQKKEAGLTRGARVRLVGTSSDVNVSPL</sequence>
<evidence type="ECO:0000256" key="2">
    <source>
        <dbReference type="ARBA" id="ARBA00022729"/>
    </source>
</evidence>
<dbReference type="InterPro" id="IPR051407">
    <property type="entry name" value="Bact_OM_lipoprot/Surf_antigen"/>
</dbReference>
<dbReference type="STRING" id="1120980.GCA_000745955_00668"/>
<dbReference type="AlphaFoldDB" id="A0A376BSZ8"/>
<evidence type="ECO:0000256" key="3">
    <source>
        <dbReference type="ARBA" id="ARBA00023136"/>
    </source>
</evidence>
<dbReference type="EMBL" id="UFSO01000003">
    <property type="protein sequence ID" value="SSY79978.1"/>
    <property type="molecule type" value="Genomic_DNA"/>
</dbReference>
<evidence type="ECO:0000313" key="7">
    <source>
        <dbReference type="EMBL" id="SSY79978.1"/>
    </source>
</evidence>
<keyword evidence="8" id="KW-1185">Reference proteome</keyword>
<accession>A0A376BSZ8</accession>
<reference evidence="7 8" key="1">
    <citation type="submission" date="2018-06" db="EMBL/GenBank/DDBJ databases">
        <authorList>
            <consortium name="Pathogen Informatics"/>
            <person name="Doyle S."/>
        </authorList>
    </citation>
    <scope>NUCLEOTIDE SEQUENCE [LARGE SCALE GENOMIC DNA]</scope>
    <source>
        <strain evidence="7 8">NCTC10283</strain>
    </source>
</reference>
<organism evidence="7 8">
    <name type="scientific">Alysiella crassa</name>
    <dbReference type="NCBI Taxonomy" id="153491"/>
    <lineage>
        <taxon>Bacteria</taxon>
        <taxon>Pseudomonadati</taxon>
        <taxon>Pseudomonadota</taxon>
        <taxon>Betaproteobacteria</taxon>
        <taxon>Neisseriales</taxon>
        <taxon>Neisseriaceae</taxon>
        <taxon>Alysiella</taxon>
    </lineage>
</organism>
<evidence type="ECO:0000256" key="5">
    <source>
        <dbReference type="ARBA" id="ARBA00023288"/>
    </source>
</evidence>
<keyword evidence="3" id="KW-0472">Membrane</keyword>
<keyword evidence="5 7" id="KW-0449">Lipoprotein</keyword>
<keyword evidence="2 6" id="KW-0732">Signal</keyword>
<proteinExistence type="predicted"/>
<feature type="signal peptide" evidence="6">
    <location>
        <begin position="1"/>
        <end position="22"/>
    </location>
</feature>
<dbReference type="OrthoDB" id="5298161at2"/>
<dbReference type="PROSITE" id="PS51257">
    <property type="entry name" value="PROKAR_LIPOPROTEIN"/>
    <property type="match status" value="1"/>
</dbReference>
<comment type="subcellular location">
    <subcellularLocation>
        <location evidence="1">Cell outer membrane</location>
        <topology evidence="1">Lipid-anchor</topology>
    </subcellularLocation>
</comment>
<name>A0A376BSZ8_9NEIS</name>
<dbReference type="PANTHER" id="PTHR35603">
    <property type="match status" value="1"/>
</dbReference>
<dbReference type="GO" id="GO:0009279">
    <property type="term" value="C:cell outer membrane"/>
    <property type="evidence" value="ECO:0007669"/>
    <property type="project" value="UniProtKB-SubCell"/>
</dbReference>
<dbReference type="Proteomes" id="UP000254209">
    <property type="component" value="Unassembled WGS sequence"/>
</dbReference>
<feature type="chain" id="PRO_5016787625" evidence="6">
    <location>
        <begin position="23"/>
        <end position="154"/>
    </location>
</feature>
<dbReference type="PANTHER" id="PTHR35603:SF1">
    <property type="entry name" value="OUTER MEMBRANE LIPOPROTEIN SLYB"/>
    <property type="match status" value="1"/>
</dbReference>
<evidence type="ECO:0000256" key="4">
    <source>
        <dbReference type="ARBA" id="ARBA00023139"/>
    </source>
</evidence>
<evidence type="ECO:0000256" key="6">
    <source>
        <dbReference type="SAM" id="SignalP"/>
    </source>
</evidence>
<dbReference type="RefSeq" id="WP_034291650.1">
    <property type="nucleotide sequence ID" value="NZ_CP091519.2"/>
</dbReference>
<evidence type="ECO:0000313" key="8">
    <source>
        <dbReference type="Proteomes" id="UP000254209"/>
    </source>
</evidence>